<feature type="signal peptide" evidence="3">
    <location>
        <begin position="1"/>
        <end position="25"/>
    </location>
</feature>
<feature type="domain" description="Paraneoplastic antigen Ma-like N-terminal" evidence="5">
    <location>
        <begin position="9"/>
        <end position="100"/>
    </location>
</feature>
<evidence type="ECO:0000313" key="6">
    <source>
        <dbReference type="EMBL" id="CAH6779841.1"/>
    </source>
</evidence>
<feature type="region of interest" description="Disordered" evidence="2">
    <location>
        <begin position="119"/>
        <end position="240"/>
    </location>
</feature>
<feature type="compositionally biased region" description="Gly residues" evidence="2">
    <location>
        <begin position="309"/>
        <end position="319"/>
    </location>
</feature>
<dbReference type="AlphaFoldDB" id="A0AAU9YX81"/>
<accession>A0AAU9YX81</accession>
<evidence type="ECO:0000256" key="2">
    <source>
        <dbReference type="SAM" id="MobiDB-lite"/>
    </source>
</evidence>
<evidence type="ECO:0000256" key="3">
    <source>
        <dbReference type="SAM" id="SignalP"/>
    </source>
</evidence>
<dbReference type="Proteomes" id="UP001152836">
    <property type="component" value="Unassembled WGS sequence"/>
</dbReference>
<dbReference type="InterPro" id="IPR026523">
    <property type="entry name" value="PNMA"/>
</dbReference>
<feature type="compositionally biased region" description="Basic and acidic residues" evidence="2">
    <location>
        <begin position="214"/>
        <end position="228"/>
    </location>
</feature>
<feature type="compositionally biased region" description="Acidic residues" evidence="2">
    <location>
        <begin position="747"/>
        <end position="756"/>
    </location>
</feature>
<gene>
    <name evidence="6" type="primary">unknown_gene_12710</name>
    <name evidence="6" type="ORF">PHOROB_LOCUS3324</name>
</gene>
<feature type="compositionally biased region" description="Acidic residues" evidence="2">
    <location>
        <begin position="229"/>
        <end position="240"/>
    </location>
</feature>
<evidence type="ECO:0000256" key="1">
    <source>
        <dbReference type="ARBA" id="ARBA00007024"/>
    </source>
</evidence>
<feature type="region of interest" description="Disordered" evidence="2">
    <location>
        <begin position="706"/>
        <end position="769"/>
    </location>
</feature>
<feature type="domain" description="Paraneoplastic antigen Ma-like C-terminal" evidence="4">
    <location>
        <begin position="448"/>
        <end position="609"/>
    </location>
</feature>
<proteinExistence type="inferred from homology"/>
<comment type="caution">
    <text evidence="6">The sequence shown here is derived from an EMBL/GenBank/DDBJ whole genome shotgun (WGS) entry which is preliminary data.</text>
</comment>
<dbReference type="EMBL" id="CALSGD010000659">
    <property type="protein sequence ID" value="CAH6779841.1"/>
    <property type="molecule type" value="Genomic_DNA"/>
</dbReference>
<name>A0AAU9YX81_PHORO</name>
<dbReference type="Pfam" id="PF14893">
    <property type="entry name" value="PNMA"/>
    <property type="match status" value="1"/>
</dbReference>
<protein>
    <submittedName>
        <fullName evidence="6">Unknown_gene_12710 protein</fullName>
    </submittedName>
</protein>
<dbReference type="PANTHER" id="PTHR23095">
    <property type="entry name" value="PARANEOPLASTIC ANTIGEN"/>
    <property type="match status" value="1"/>
</dbReference>
<dbReference type="Pfam" id="PF20846">
    <property type="entry name" value="PNMA_N"/>
    <property type="match status" value="1"/>
</dbReference>
<organism evidence="6 7">
    <name type="scientific">Phodopus roborovskii</name>
    <name type="common">Roborovski's desert hamster</name>
    <name type="synonym">Cricetulus roborovskii</name>
    <dbReference type="NCBI Taxonomy" id="109678"/>
    <lineage>
        <taxon>Eukaryota</taxon>
        <taxon>Metazoa</taxon>
        <taxon>Chordata</taxon>
        <taxon>Craniata</taxon>
        <taxon>Vertebrata</taxon>
        <taxon>Euteleostomi</taxon>
        <taxon>Mammalia</taxon>
        <taxon>Eutheria</taxon>
        <taxon>Euarchontoglires</taxon>
        <taxon>Glires</taxon>
        <taxon>Rodentia</taxon>
        <taxon>Myomorpha</taxon>
        <taxon>Muroidea</taxon>
        <taxon>Cricetidae</taxon>
        <taxon>Cricetinae</taxon>
        <taxon>Phodopus</taxon>
    </lineage>
</organism>
<feature type="compositionally biased region" description="Acidic residues" evidence="2">
    <location>
        <begin position="203"/>
        <end position="213"/>
    </location>
</feature>
<evidence type="ECO:0000259" key="5">
    <source>
        <dbReference type="Pfam" id="PF20846"/>
    </source>
</evidence>
<keyword evidence="7" id="KW-1185">Reference proteome</keyword>
<reference evidence="6" key="1">
    <citation type="submission" date="2022-06" db="EMBL/GenBank/DDBJ databases">
        <authorList>
            <person name="Andreotti S."/>
            <person name="Wyler E."/>
        </authorList>
    </citation>
    <scope>NUCLEOTIDE SEQUENCE</scope>
</reference>
<evidence type="ECO:0000259" key="4">
    <source>
        <dbReference type="Pfam" id="PF14893"/>
    </source>
</evidence>
<keyword evidence="3" id="KW-0732">Signal</keyword>
<feature type="chain" id="PRO_5043381543" evidence="3">
    <location>
        <begin position="26"/>
        <end position="769"/>
    </location>
</feature>
<dbReference type="PANTHER" id="PTHR23095:SF20">
    <property type="entry name" value="PARANEOPLASTIC ANTIGEN MA6E"/>
    <property type="match status" value="1"/>
</dbReference>
<comment type="similarity">
    <text evidence="1">Belongs to the PNMA family.</text>
</comment>
<sequence length="769" mass="80020">MFPSKSTAMALAILQDWCGWMGVNAQRSLLILGIPDDCEEEEFQEAVQAALRPLGRYRVLGKVFRKEIGAKVALVEFADNLNQSLIPQEIPNERGPWTVIFLPRVPDIELQDTFNFPTQAHGQAFEGPSGGAGVSGMSGAAVEEGDKNETGAEGEAGGAAEDEARVSDEEGTGMVGEEGGAGPAPVSFLQEEGAAAEARVSFEEEIEDEDGAGEAERVAEEEAEAEARESDEEGSEDEEGVIYEAGVIDEEARLSDEGAMDEEDDVVEAGAARISDEEGAGGDMGVAGVIGAIGWAGAAGEVGAAGEGGVLEAGAGDDGSAGEEGSAGDEESVGDEGSGSDEGSAGDEGSVDDGGAVGEAGAVGEDEAGAAGEARMSDEEGAAGDMGVAGIIGAVGLAGAAGEAGGLGEEGAFDVAGGAHGAGAWTQQWSQALQPILENMAYQELRHFSGTEEPGCGGQSFESWLDHANDMLYLWRHISERERRRRLVESLGGPALDMLCELLEEHPDTPAQDCLAALVQVFGNKDTVVTARLKFLTCSQRPQETLFAYVMRLEGLLQMAMEKGAIQPAMVDQARARQVLMRARPNQMLQNNLRRMRLERRPPGFLGLLRLVRETEAWEAALAENAVVRVGEGVEVHGGELDVAQSSLVGVGGVEPAPDVREVLPASEDAGQAVGAVLEQAAEDLPFSDDATKEGPDSVEAKIISVTQRDENVSPPAGSGQASPTEGPDVPESLALAGEQEAGQSVPEEESEDENGAWEASHSKSFFGK</sequence>
<feature type="compositionally biased region" description="Gly residues" evidence="2">
    <location>
        <begin position="173"/>
        <end position="182"/>
    </location>
</feature>
<dbReference type="InterPro" id="IPR048270">
    <property type="entry name" value="PNMA_C"/>
</dbReference>
<evidence type="ECO:0000313" key="7">
    <source>
        <dbReference type="Proteomes" id="UP001152836"/>
    </source>
</evidence>
<feature type="region of interest" description="Disordered" evidence="2">
    <location>
        <begin position="309"/>
        <end position="361"/>
    </location>
</feature>
<dbReference type="InterPro" id="IPR048271">
    <property type="entry name" value="PNMA_N"/>
</dbReference>